<keyword evidence="6 7" id="KW-0472">Membrane</keyword>
<protein>
    <submittedName>
        <fullName evidence="9">Phosphatase PAP2 family protein</fullName>
    </submittedName>
</protein>
<dbReference type="SMART" id="SM00014">
    <property type="entry name" value="acidPPc"/>
    <property type="match status" value="1"/>
</dbReference>
<accession>A0ABS2DPD4</accession>
<evidence type="ECO:0000259" key="8">
    <source>
        <dbReference type="SMART" id="SM00014"/>
    </source>
</evidence>
<comment type="caution">
    <text evidence="9">The sequence shown here is derived from an EMBL/GenBank/DDBJ whole genome shotgun (WGS) entry which is preliminary data.</text>
</comment>
<evidence type="ECO:0000256" key="6">
    <source>
        <dbReference type="ARBA" id="ARBA00023136"/>
    </source>
</evidence>
<feature type="transmembrane region" description="Helical" evidence="7">
    <location>
        <begin position="157"/>
        <end position="174"/>
    </location>
</feature>
<evidence type="ECO:0000313" key="9">
    <source>
        <dbReference type="EMBL" id="MBM6619526.1"/>
    </source>
</evidence>
<dbReference type="RefSeq" id="WP_204205002.1">
    <property type="nucleotide sequence ID" value="NZ_JAFELM010000043.1"/>
</dbReference>
<dbReference type="EMBL" id="JAFELM010000043">
    <property type="protein sequence ID" value="MBM6619526.1"/>
    <property type="molecule type" value="Genomic_DNA"/>
</dbReference>
<feature type="transmembrane region" description="Helical" evidence="7">
    <location>
        <begin position="31"/>
        <end position="56"/>
    </location>
</feature>
<evidence type="ECO:0000256" key="2">
    <source>
        <dbReference type="ARBA" id="ARBA00022475"/>
    </source>
</evidence>
<keyword evidence="5 7" id="KW-1133">Transmembrane helix</keyword>
<comment type="subcellular location">
    <subcellularLocation>
        <location evidence="1">Cell membrane</location>
        <topology evidence="1">Multi-pass membrane protein</topology>
    </subcellularLocation>
</comment>
<dbReference type="InterPro" id="IPR000326">
    <property type="entry name" value="PAP2/HPO"/>
</dbReference>
<evidence type="ECO:0000256" key="3">
    <source>
        <dbReference type="ARBA" id="ARBA00022692"/>
    </source>
</evidence>
<gene>
    <name evidence="9" type="ORF">JR050_17835</name>
</gene>
<keyword evidence="10" id="KW-1185">Reference proteome</keyword>
<sequence>MINKWVHHMYQFECGLFLTLNRRFDRAKLNWFFRFITHIGGARITIGATAMLIIFLNMPYQLWAMQSGISLVLSHLVVVLFKKLYPRNRPYLSVIDARVVDNPLRDYSFPSGHTTAIFSIITPYVLHMPLLSLLLYPLAVCVGLSRIFLGLHYPSDVFVGCIVGSLFGFLVVFFY</sequence>
<evidence type="ECO:0000256" key="1">
    <source>
        <dbReference type="ARBA" id="ARBA00004651"/>
    </source>
</evidence>
<evidence type="ECO:0000256" key="4">
    <source>
        <dbReference type="ARBA" id="ARBA00022801"/>
    </source>
</evidence>
<name>A0ABS2DPD4_9BACI</name>
<dbReference type="SUPFAM" id="SSF48317">
    <property type="entry name" value="Acid phosphatase/Vanadium-dependent haloperoxidase"/>
    <property type="match status" value="1"/>
</dbReference>
<evidence type="ECO:0000313" key="10">
    <source>
        <dbReference type="Proteomes" id="UP001518925"/>
    </source>
</evidence>
<dbReference type="Proteomes" id="UP001518925">
    <property type="component" value="Unassembled WGS sequence"/>
</dbReference>
<proteinExistence type="predicted"/>
<dbReference type="Gene3D" id="1.20.144.10">
    <property type="entry name" value="Phosphatidic acid phosphatase type 2/haloperoxidase"/>
    <property type="match status" value="1"/>
</dbReference>
<evidence type="ECO:0000256" key="5">
    <source>
        <dbReference type="ARBA" id="ARBA00022989"/>
    </source>
</evidence>
<organism evidence="9 10">
    <name type="scientific">Bacillus suaedaesalsae</name>
    <dbReference type="NCBI Taxonomy" id="2810349"/>
    <lineage>
        <taxon>Bacteria</taxon>
        <taxon>Bacillati</taxon>
        <taxon>Bacillota</taxon>
        <taxon>Bacilli</taxon>
        <taxon>Bacillales</taxon>
        <taxon>Bacillaceae</taxon>
        <taxon>Bacillus</taxon>
    </lineage>
</organism>
<reference evidence="9 10" key="1">
    <citation type="submission" date="2021-02" db="EMBL/GenBank/DDBJ databases">
        <title>Bacillus sp. RD4P76, an endophyte from a halophyte.</title>
        <authorList>
            <person name="Sun J.-Q."/>
        </authorList>
    </citation>
    <scope>NUCLEOTIDE SEQUENCE [LARGE SCALE GENOMIC DNA]</scope>
    <source>
        <strain evidence="9 10">RD4P76</strain>
    </source>
</reference>
<keyword evidence="4" id="KW-0378">Hydrolase</keyword>
<feature type="domain" description="Phosphatidic acid phosphatase type 2/haloperoxidase" evidence="8">
    <location>
        <begin position="62"/>
        <end position="172"/>
    </location>
</feature>
<feature type="transmembrane region" description="Helical" evidence="7">
    <location>
        <begin position="62"/>
        <end position="81"/>
    </location>
</feature>
<evidence type="ECO:0000256" key="7">
    <source>
        <dbReference type="SAM" id="Phobius"/>
    </source>
</evidence>
<dbReference type="InterPro" id="IPR036938">
    <property type="entry name" value="PAP2/HPO_sf"/>
</dbReference>
<keyword evidence="3 7" id="KW-0812">Transmembrane</keyword>
<dbReference type="PANTHER" id="PTHR14969:SF62">
    <property type="entry name" value="DECAPRENYLPHOSPHORYL-5-PHOSPHORIBOSE PHOSPHATASE RV3807C-RELATED"/>
    <property type="match status" value="1"/>
</dbReference>
<dbReference type="Pfam" id="PF01569">
    <property type="entry name" value="PAP2"/>
    <property type="match status" value="1"/>
</dbReference>
<keyword evidence="2" id="KW-1003">Cell membrane</keyword>
<dbReference type="PANTHER" id="PTHR14969">
    <property type="entry name" value="SPHINGOSINE-1-PHOSPHATE PHOSPHOHYDROLASE"/>
    <property type="match status" value="1"/>
</dbReference>